<evidence type="ECO:0000313" key="3">
    <source>
        <dbReference type="Proteomes" id="UP000242814"/>
    </source>
</evidence>
<dbReference type="SUPFAM" id="SSF55729">
    <property type="entry name" value="Acyl-CoA N-acyltransferases (Nat)"/>
    <property type="match status" value="1"/>
</dbReference>
<gene>
    <name evidence="2" type="ORF">ACO22_05042</name>
</gene>
<dbReference type="CDD" id="cd04301">
    <property type="entry name" value="NAT_SF"/>
    <property type="match status" value="1"/>
</dbReference>
<dbReference type="PANTHER" id="PTHR43792:SF1">
    <property type="entry name" value="N-ACETYLTRANSFERASE DOMAIN-CONTAINING PROTEIN"/>
    <property type="match status" value="1"/>
</dbReference>
<evidence type="ECO:0000313" key="2">
    <source>
        <dbReference type="EMBL" id="ODH25807.1"/>
    </source>
</evidence>
<dbReference type="InterPro" id="IPR051531">
    <property type="entry name" value="N-acetyltransferase"/>
</dbReference>
<feature type="domain" description="N-acetyltransferase" evidence="1">
    <location>
        <begin position="33"/>
        <end position="209"/>
    </location>
</feature>
<sequence>MVDKQIEKTSADAEINRDDIKSESTAFIRTERLFIRRVVIGEDADGIFAIRSRMNVMKWSSAKTPDADVAATKNHFLNLEQKGALNLVIFEGSNTSRVIGTIGFFKRDGQHGQTELGYLLHPDFWGKGFTTEAVRAAINFWWDYVSVVPGNSADDTNGLSKSDTVLRAVTDTLNLASHRVLEKCGFKRTAATADEKGPDLTWELHKNYTSTIGEDDGVTGTVD</sequence>
<dbReference type="GO" id="GO:0016747">
    <property type="term" value="F:acyltransferase activity, transferring groups other than amino-acyl groups"/>
    <property type="evidence" value="ECO:0007669"/>
    <property type="project" value="InterPro"/>
</dbReference>
<organism evidence="2 3">
    <name type="scientific">Paracoccidioides brasiliensis</name>
    <dbReference type="NCBI Taxonomy" id="121759"/>
    <lineage>
        <taxon>Eukaryota</taxon>
        <taxon>Fungi</taxon>
        <taxon>Dikarya</taxon>
        <taxon>Ascomycota</taxon>
        <taxon>Pezizomycotina</taxon>
        <taxon>Eurotiomycetes</taxon>
        <taxon>Eurotiomycetidae</taxon>
        <taxon>Onygenales</taxon>
        <taxon>Ajellomycetaceae</taxon>
        <taxon>Paracoccidioides</taxon>
    </lineage>
</organism>
<dbReference type="Gene3D" id="3.40.630.30">
    <property type="match status" value="1"/>
</dbReference>
<dbReference type="PANTHER" id="PTHR43792">
    <property type="entry name" value="GNAT FAMILY, PUTATIVE (AFU_ORTHOLOGUE AFUA_3G00765)-RELATED-RELATED"/>
    <property type="match status" value="1"/>
</dbReference>
<proteinExistence type="predicted"/>
<dbReference type="VEuPathDB" id="FungiDB:PABG_02687"/>
<dbReference type="InterPro" id="IPR000182">
    <property type="entry name" value="GNAT_dom"/>
</dbReference>
<dbReference type="Proteomes" id="UP000242814">
    <property type="component" value="Unassembled WGS sequence"/>
</dbReference>
<dbReference type="VEuPathDB" id="FungiDB:PADG_01130"/>
<dbReference type="PROSITE" id="PS51186">
    <property type="entry name" value="GNAT"/>
    <property type="match status" value="1"/>
</dbReference>
<dbReference type="Pfam" id="PF13302">
    <property type="entry name" value="Acetyltransf_3"/>
    <property type="match status" value="1"/>
</dbReference>
<dbReference type="EMBL" id="LZYO01000213">
    <property type="protein sequence ID" value="ODH25807.1"/>
    <property type="molecule type" value="Genomic_DNA"/>
</dbReference>
<dbReference type="AlphaFoldDB" id="A0A1D2JBD6"/>
<dbReference type="InterPro" id="IPR016181">
    <property type="entry name" value="Acyl_CoA_acyltransferase"/>
</dbReference>
<comment type="caution">
    <text evidence="2">The sequence shown here is derived from an EMBL/GenBank/DDBJ whole genome shotgun (WGS) entry which is preliminary data.</text>
</comment>
<evidence type="ECO:0000259" key="1">
    <source>
        <dbReference type="PROSITE" id="PS51186"/>
    </source>
</evidence>
<protein>
    <recommendedName>
        <fullName evidence="1">N-acetyltransferase domain-containing protein</fullName>
    </recommendedName>
</protein>
<accession>A0A1D2JBD6</accession>
<reference evidence="2 3" key="1">
    <citation type="submission" date="2016-06" db="EMBL/GenBank/DDBJ databases">
        <authorList>
            <person name="Kjaerup R.B."/>
            <person name="Dalgaard T.S."/>
            <person name="Juul-Madsen H.R."/>
        </authorList>
    </citation>
    <scope>NUCLEOTIDE SEQUENCE [LARGE SCALE GENOMIC DNA]</scope>
    <source>
        <strain evidence="2 3">Pb300</strain>
    </source>
</reference>
<name>A0A1D2JBD6_PARBR</name>